<evidence type="ECO:0000313" key="1">
    <source>
        <dbReference type="EMBL" id="KAK9827250.1"/>
    </source>
</evidence>
<dbReference type="EMBL" id="JALJOU010000060">
    <property type="protein sequence ID" value="KAK9827250.1"/>
    <property type="molecule type" value="Genomic_DNA"/>
</dbReference>
<sequence length="98" mass="11122">MSAPRNDFGAALRTTLAGLFGGGVHSVHLTWGRFEEKERLPAHISAIIRSFTESGLGRVSLQMMGRELWHWHSQGLRRHLNASYYLALRRELRGSHGR</sequence>
<accession>A0AAW1R056</accession>
<dbReference type="AlphaFoldDB" id="A0AAW1R056"/>
<dbReference type="Proteomes" id="UP001445335">
    <property type="component" value="Unassembled WGS sequence"/>
</dbReference>
<keyword evidence="2" id="KW-1185">Reference proteome</keyword>
<gene>
    <name evidence="1" type="ORF">WJX81_003001</name>
</gene>
<organism evidence="1 2">
    <name type="scientific">Elliptochloris bilobata</name>
    <dbReference type="NCBI Taxonomy" id="381761"/>
    <lineage>
        <taxon>Eukaryota</taxon>
        <taxon>Viridiplantae</taxon>
        <taxon>Chlorophyta</taxon>
        <taxon>core chlorophytes</taxon>
        <taxon>Trebouxiophyceae</taxon>
        <taxon>Trebouxiophyceae incertae sedis</taxon>
        <taxon>Elliptochloris clade</taxon>
        <taxon>Elliptochloris</taxon>
    </lineage>
</organism>
<comment type="caution">
    <text evidence="1">The sequence shown here is derived from an EMBL/GenBank/DDBJ whole genome shotgun (WGS) entry which is preliminary data.</text>
</comment>
<name>A0AAW1R056_9CHLO</name>
<protein>
    <submittedName>
        <fullName evidence="1">Uncharacterized protein</fullName>
    </submittedName>
</protein>
<proteinExistence type="predicted"/>
<reference evidence="1 2" key="1">
    <citation type="journal article" date="2024" name="Nat. Commun.">
        <title>Phylogenomics reveals the evolutionary origins of lichenization in chlorophyte algae.</title>
        <authorList>
            <person name="Puginier C."/>
            <person name="Libourel C."/>
            <person name="Otte J."/>
            <person name="Skaloud P."/>
            <person name="Haon M."/>
            <person name="Grisel S."/>
            <person name="Petersen M."/>
            <person name="Berrin J.G."/>
            <person name="Delaux P.M."/>
            <person name="Dal Grande F."/>
            <person name="Keller J."/>
        </authorList>
    </citation>
    <scope>NUCLEOTIDE SEQUENCE [LARGE SCALE GENOMIC DNA]</scope>
    <source>
        <strain evidence="1 2">SAG 245.80</strain>
    </source>
</reference>
<evidence type="ECO:0000313" key="2">
    <source>
        <dbReference type="Proteomes" id="UP001445335"/>
    </source>
</evidence>